<dbReference type="InterPro" id="IPR052714">
    <property type="entry name" value="MFS_Exporter"/>
</dbReference>
<dbReference type="NCBIfam" id="NF009048">
    <property type="entry name" value="PRK12382.1"/>
    <property type="match status" value="1"/>
</dbReference>
<feature type="transmembrane region" description="Helical" evidence="4">
    <location>
        <begin position="21"/>
        <end position="40"/>
    </location>
</feature>
<name>A0A7Y4M397_9BRAD</name>
<dbReference type="AlphaFoldDB" id="A0A7Y4M397"/>
<evidence type="ECO:0000313" key="6">
    <source>
        <dbReference type="EMBL" id="NOJ47805.1"/>
    </source>
</evidence>
<keyword evidence="1 4" id="KW-0812">Transmembrane</keyword>
<accession>A0A7Y4M397</accession>
<protein>
    <submittedName>
        <fullName evidence="6">Arabinose transporter</fullName>
    </submittedName>
</protein>
<feature type="transmembrane region" description="Helical" evidence="4">
    <location>
        <begin position="84"/>
        <end position="105"/>
    </location>
</feature>
<evidence type="ECO:0000256" key="3">
    <source>
        <dbReference type="ARBA" id="ARBA00023136"/>
    </source>
</evidence>
<keyword evidence="7" id="KW-1185">Reference proteome</keyword>
<evidence type="ECO:0000256" key="1">
    <source>
        <dbReference type="ARBA" id="ARBA00022692"/>
    </source>
</evidence>
<feature type="transmembrane region" description="Helical" evidence="4">
    <location>
        <begin position="154"/>
        <end position="179"/>
    </location>
</feature>
<feature type="transmembrane region" description="Helical" evidence="4">
    <location>
        <begin position="52"/>
        <end position="72"/>
    </location>
</feature>
<dbReference type="Proteomes" id="UP000528734">
    <property type="component" value="Unassembled WGS sequence"/>
</dbReference>
<organism evidence="6 7">
    <name type="scientific">Bradyrhizobium archetypum</name>
    <dbReference type="NCBI Taxonomy" id="2721160"/>
    <lineage>
        <taxon>Bacteria</taxon>
        <taxon>Pseudomonadati</taxon>
        <taxon>Pseudomonadota</taxon>
        <taxon>Alphaproteobacteria</taxon>
        <taxon>Hyphomicrobiales</taxon>
        <taxon>Nitrobacteraceae</taxon>
        <taxon>Bradyrhizobium</taxon>
    </lineage>
</organism>
<dbReference type="InterPro" id="IPR036259">
    <property type="entry name" value="MFS_trans_sf"/>
</dbReference>
<dbReference type="InterPro" id="IPR011701">
    <property type="entry name" value="MFS"/>
</dbReference>
<keyword evidence="2 4" id="KW-1133">Transmembrane helix</keyword>
<dbReference type="PANTHER" id="PTHR23531">
    <property type="entry name" value="QUINOLENE RESISTANCE PROTEIN NORA"/>
    <property type="match status" value="1"/>
</dbReference>
<dbReference type="Gene3D" id="1.20.1250.20">
    <property type="entry name" value="MFS general substrate transporter like domains"/>
    <property type="match status" value="2"/>
</dbReference>
<dbReference type="SUPFAM" id="SSF103473">
    <property type="entry name" value="MFS general substrate transporter"/>
    <property type="match status" value="1"/>
</dbReference>
<feature type="transmembrane region" description="Helical" evidence="4">
    <location>
        <begin position="221"/>
        <end position="248"/>
    </location>
</feature>
<evidence type="ECO:0000256" key="2">
    <source>
        <dbReference type="ARBA" id="ARBA00022989"/>
    </source>
</evidence>
<dbReference type="RefSeq" id="WP_171710708.1">
    <property type="nucleotide sequence ID" value="NZ_JAAVLW010000005.1"/>
</dbReference>
<dbReference type="PANTHER" id="PTHR23531:SF1">
    <property type="entry name" value="QUINOLENE RESISTANCE PROTEIN NORA"/>
    <property type="match status" value="1"/>
</dbReference>
<dbReference type="NCBIfam" id="NF003477">
    <property type="entry name" value="PRK05122.1"/>
    <property type="match status" value="1"/>
</dbReference>
<feature type="transmembrane region" description="Helical" evidence="4">
    <location>
        <begin position="125"/>
        <end position="147"/>
    </location>
</feature>
<feature type="transmembrane region" description="Helical" evidence="4">
    <location>
        <begin position="185"/>
        <end position="209"/>
    </location>
</feature>
<feature type="transmembrane region" description="Helical" evidence="4">
    <location>
        <begin position="286"/>
        <end position="305"/>
    </location>
</feature>
<dbReference type="EMBL" id="JAAVLW010000005">
    <property type="protein sequence ID" value="NOJ47805.1"/>
    <property type="molecule type" value="Genomic_DNA"/>
</dbReference>
<feature type="domain" description="Major facilitator superfamily (MFS) profile" evidence="5">
    <location>
        <begin position="199"/>
        <end position="405"/>
    </location>
</feature>
<sequence>MKETQNAIAITTDVALPFTTTLLPIMGVVFVAFLVIGMAMPVLPLHVHDGLGFGPFVVGLVAGSQFAASLISRPWAGHFSDARGAKHGVVAGLLAAAAAGLLYLLSFGCSGSPLISVAILLSGRALLGGAESFIITAAVSWGLALAHSRNTGKVIAWVGSAMFAAFAIGAPAGSALYVAYGFAAISLATTLAPLAVLPLVALLPAVALVKHTHTSLVEVIGAVWLPGLGSALGSVGFGAVTTFVALLFARRGWANGWSAYTAYAVAFILARVFFSHLADKIGGAKVALACAAIEAVGQALIWLAVHPEIALAGAALTGFGFSLVYPGFGVEAVRRVPAQSRGLAMGAYTAFLDVAQGLASPALGLIAAGSRLNALFLVSSATVLCASLVAWWLIAHPITMEGAHQ</sequence>
<evidence type="ECO:0000259" key="5">
    <source>
        <dbReference type="PROSITE" id="PS50850"/>
    </source>
</evidence>
<feature type="transmembrane region" description="Helical" evidence="4">
    <location>
        <begin position="254"/>
        <end position="274"/>
    </location>
</feature>
<evidence type="ECO:0000256" key="4">
    <source>
        <dbReference type="SAM" id="Phobius"/>
    </source>
</evidence>
<comment type="caution">
    <text evidence="6">The sequence shown here is derived from an EMBL/GenBank/DDBJ whole genome shotgun (WGS) entry which is preliminary data.</text>
</comment>
<dbReference type="InterPro" id="IPR020846">
    <property type="entry name" value="MFS_dom"/>
</dbReference>
<feature type="transmembrane region" description="Helical" evidence="4">
    <location>
        <begin position="311"/>
        <end position="333"/>
    </location>
</feature>
<dbReference type="Pfam" id="PF07690">
    <property type="entry name" value="MFS_1"/>
    <property type="match status" value="2"/>
</dbReference>
<feature type="transmembrane region" description="Helical" evidence="4">
    <location>
        <begin position="374"/>
        <end position="395"/>
    </location>
</feature>
<gene>
    <name evidence="6" type="ORF">HCN50_16375</name>
</gene>
<dbReference type="GO" id="GO:0022857">
    <property type="term" value="F:transmembrane transporter activity"/>
    <property type="evidence" value="ECO:0007669"/>
    <property type="project" value="InterPro"/>
</dbReference>
<dbReference type="PROSITE" id="PS50850">
    <property type="entry name" value="MFS"/>
    <property type="match status" value="1"/>
</dbReference>
<evidence type="ECO:0000313" key="7">
    <source>
        <dbReference type="Proteomes" id="UP000528734"/>
    </source>
</evidence>
<reference evidence="6 7" key="1">
    <citation type="submission" date="2020-03" db="EMBL/GenBank/DDBJ databases">
        <title>Bradyrhizobium diversity isolated from nodules of Muelleranthus trifoliolatus.</title>
        <authorList>
            <person name="Klepa M."/>
            <person name="Helene L."/>
            <person name="Hungria M."/>
        </authorList>
    </citation>
    <scope>NUCLEOTIDE SEQUENCE [LARGE SCALE GENOMIC DNA]</scope>
    <source>
        <strain evidence="6 7">WSM 1744</strain>
    </source>
</reference>
<keyword evidence="3 4" id="KW-0472">Membrane</keyword>
<proteinExistence type="predicted"/>